<dbReference type="SUPFAM" id="SSF81321">
    <property type="entry name" value="Family A G protein-coupled receptor-like"/>
    <property type="match status" value="1"/>
</dbReference>
<keyword evidence="2 6" id="KW-0812">Transmembrane</keyword>
<comment type="subcellular location">
    <subcellularLocation>
        <location evidence="1">Membrane</location>
        <topology evidence="1">Multi-pass membrane protein</topology>
    </subcellularLocation>
</comment>
<dbReference type="RefSeq" id="XP_035318478.1">
    <property type="nucleotide sequence ID" value="XM_035466467.1"/>
</dbReference>
<evidence type="ECO:0000256" key="1">
    <source>
        <dbReference type="ARBA" id="ARBA00004141"/>
    </source>
</evidence>
<feature type="transmembrane region" description="Helical" evidence="6">
    <location>
        <begin position="158"/>
        <end position="181"/>
    </location>
</feature>
<feature type="transmembrane region" description="Helical" evidence="6">
    <location>
        <begin position="193"/>
        <end position="214"/>
    </location>
</feature>
<dbReference type="GO" id="GO:0007189">
    <property type="term" value="P:adenylate cyclase-activating G protein-coupled receptor signaling pathway"/>
    <property type="evidence" value="ECO:0007669"/>
    <property type="project" value="TreeGrafter"/>
</dbReference>
<dbReference type="GO" id="GO:0005886">
    <property type="term" value="C:plasma membrane"/>
    <property type="evidence" value="ECO:0007669"/>
    <property type="project" value="TreeGrafter"/>
</dbReference>
<accession>A0A9P4YMS1</accession>
<dbReference type="OrthoDB" id="100006at2759"/>
<reference evidence="7" key="1">
    <citation type="submission" date="2020-03" db="EMBL/GenBank/DDBJ databases">
        <title>Site-based positive gene gene selection in Geosmithia morbida across the United States reveals a broad range of putative effectors and factors for local host and environmental adapation.</title>
        <authorList>
            <person name="Onufrak A."/>
            <person name="Murdoch R.W."/>
            <person name="Gazis R."/>
            <person name="Huff M."/>
            <person name="Staton M."/>
            <person name="Klingeman W."/>
            <person name="Hadziabdic D."/>
        </authorList>
    </citation>
    <scope>NUCLEOTIDE SEQUENCE</scope>
    <source>
        <strain evidence="7">1262</strain>
    </source>
</reference>
<dbReference type="EMBL" id="JAANYQ010000021">
    <property type="protein sequence ID" value="KAF4119826.1"/>
    <property type="molecule type" value="Genomic_DNA"/>
</dbReference>
<keyword evidence="3 6" id="KW-1133">Transmembrane helix</keyword>
<dbReference type="PANTHER" id="PTHR23112:SF37">
    <property type="entry name" value="G PROTEIN-COUPLED RECEPTOR GPR1"/>
    <property type="match status" value="1"/>
</dbReference>
<dbReference type="Gene3D" id="1.20.1070.10">
    <property type="entry name" value="Rhodopsin 7-helix transmembrane proteins"/>
    <property type="match status" value="1"/>
</dbReference>
<keyword evidence="8" id="KW-1185">Reference proteome</keyword>
<comment type="caution">
    <text evidence="7">The sequence shown here is derived from an EMBL/GenBank/DDBJ whole genome shotgun (WGS) entry which is preliminary data.</text>
</comment>
<evidence type="ECO:0000256" key="5">
    <source>
        <dbReference type="SAM" id="MobiDB-lite"/>
    </source>
</evidence>
<protein>
    <submittedName>
        <fullName evidence="7">Slime mold cyclic AMP receptor</fullName>
    </submittedName>
</protein>
<keyword evidence="4 6" id="KW-0472">Membrane</keyword>
<feature type="transmembrane region" description="Helical" evidence="6">
    <location>
        <begin position="244"/>
        <end position="268"/>
    </location>
</feature>
<sequence length="494" mass="55076">MSEDQVALGSGSLHLTSGLQGGLLAIAIVACVSFVSSTVLFFYISYKLAWHFYFNKPVNKRQDSVDTHASDNIQDFELGIDGVFAGGREEDRQVHDGRLGPKRGKHGDHRQPPNQFLILIFNLLLADMHQALAFFLNIEWFRTGLIRVGTSTCFAQGLFISTGDLASSSFITAIAIHTYMSVIHHRTIPQPRLYTAILCIWLFVYAIATIPIAATLNGTHHGGFFVRAGAWCWMNSTYETLRLVTHYLFIFISLATTTCLYLAIVISLHRQALPTGPLDQETDFSPAVQARQQLSRNPAFLIYPLIYLLCTLPLALGRVASMAGTTVPLGYMCFAGVMIASNGMFDCLLFSTTRNTIVFASKHRIDNQSTGLQTFAFMKTPKSRRYGNMVWIQGGHGGTPSNSYDMTTGEWWSWRRLMGRKGHNNTRAQTGRHKRDGSSRISQESFRRETAIQMETVTSVVIEAEPRKDSDDLFPTVSTGSSVEDATMQDIPEW</sequence>
<feature type="transmembrane region" description="Helical" evidence="6">
    <location>
        <begin position="300"/>
        <end position="317"/>
    </location>
</feature>
<proteinExistence type="predicted"/>
<dbReference type="Pfam" id="PF00001">
    <property type="entry name" value="7tm_1"/>
    <property type="match status" value="1"/>
</dbReference>
<name>A0A9P4YMS1_9HYPO</name>
<feature type="region of interest" description="Disordered" evidence="5">
    <location>
        <begin position="91"/>
        <end position="110"/>
    </location>
</feature>
<dbReference type="AlphaFoldDB" id="A0A9P4YMS1"/>
<feature type="region of interest" description="Disordered" evidence="5">
    <location>
        <begin position="463"/>
        <end position="494"/>
    </location>
</feature>
<dbReference type="GO" id="GO:0004930">
    <property type="term" value="F:G protein-coupled receptor activity"/>
    <property type="evidence" value="ECO:0007669"/>
    <property type="project" value="InterPro"/>
</dbReference>
<organism evidence="7 8">
    <name type="scientific">Geosmithia morbida</name>
    <dbReference type="NCBI Taxonomy" id="1094350"/>
    <lineage>
        <taxon>Eukaryota</taxon>
        <taxon>Fungi</taxon>
        <taxon>Dikarya</taxon>
        <taxon>Ascomycota</taxon>
        <taxon>Pezizomycotina</taxon>
        <taxon>Sordariomycetes</taxon>
        <taxon>Hypocreomycetidae</taxon>
        <taxon>Hypocreales</taxon>
        <taxon>Bionectriaceae</taxon>
        <taxon>Geosmithia</taxon>
    </lineage>
</organism>
<dbReference type="GeneID" id="55970720"/>
<dbReference type="InterPro" id="IPR000276">
    <property type="entry name" value="GPCR_Rhodpsn"/>
</dbReference>
<dbReference type="Proteomes" id="UP000749293">
    <property type="component" value="Unassembled WGS sequence"/>
</dbReference>
<feature type="transmembrane region" description="Helical" evidence="6">
    <location>
        <begin position="23"/>
        <end position="46"/>
    </location>
</feature>
<evidence type="ECO:0000256" key="4">
    <source>
        <dbReference type="ARBA" id="ARBA00023136"/>
    </source>
</evidence>
<dbReference type="CDD" id="cd00637">
    <property type="entry name" value="7tm_classA_rhodopsin-like"/>
    <property type="match status" value="1"/>
</dbReference>
<feature type="region of interest" description="Disordered" evidence="5">
    <location>
        <begin position="423"/>
        <end position="446"/>
    </location>
</feature>
<keyword evidence="7" id="KW-0675">Receptor</keyword>
<dbReference type="PANTHER" id="PTHR23112">
    <property type="entry name" value="G PROTEIN-COUPLED RECEPTOR 157-RELATED"/>
    <property type="match status" value="1"/>
</dbReference>
<evidence type="ECO:0000256" key="6">
    <source>
        <dbReference type="SAM" id="Phobius"/>
    </source>
</evidence>
<evidence type="ECO:0000313" key="8">
    <source>
        <dbReference type="Proteomes" id="UP000749293"/>
    </source>
</evidence>
<feature type="transmembrane region" description="Helical" evidence="6">
    <location>
        <begin position="329"/>
        <end position="350"/>
    </location>
</feature>
<feature type="transmembrane region" description="Helical" evidence="6">
    <location>
        <begin position="116"/>
        <end position="138"/>
    </location>
</feature>
<gene>
    <name evidence="7" type="ORF">GMORB2_4492</name>
</gene>
<evidence type="ECO:0000256" key="3">
    <source>
        <dbReference type="ARBA" id="ARBA00022989"/>
    </source>
</evidence>
<evidence type="ECO:0000313" key="7">
    <source>
        <dbReference type="EMBL" id="KAF4119826.1"/>
    </source>
</evidence>
<feature type="compositionally biased region" description="Basic residues" evidence="5">
    <location>
        <begin position="423"/>
        <end position="435"/>
    </location>
</feature>
<evidence type="ECO:0000256" key="2">
    <source>
        <dbReference type="ARBA" id="ARBA00022692"/>
    </source>
</evidence>